<keyword evidence="2" id="KW-1185">Reference proteome</keyword>
<reference evidence="1" key="1">
    <citation type="submission" date="2015-03" db="EMBL/GenBank/DDBJ databases">
        <authorList>
            <person name="Xie B.-B."/>
            <person name="Rong J.-C."/>
            <person name="Qin Q.-L."/>
            <person name="Zhang Y.-Z."/>
        </authorList>
    </citation>
    <scope>NUCLEOTIDE SEQUENCE</scope>
    <source>
        <strain evidence="1">DSM 14585</strain>
    </source>
</reference>
<name>A0ACA8E0T0_9GAMM</name>
<protein>
    <submittedName>
        <fullName evidence="1">Uncharacterized protein</fullName>
    </submittedName>
</protein>
<evidence type="ECO:0000313" key="1">
    <source>
        <dbReference type="EMBL" id="ATC84117.1"/>
    </source>
</evidence>
<organism evidence="1 2">
    <name type="scientific">Pseudoalteromonas agarivorans DSM 14585</name>
    <dbReference type="NCBI Taxonomy" id="1312369"/>
    <lineage>
        <taxon>Bacteria</taxon>
        <taxon>Pseudomonadati</taxon>
        <taxon>Pseudomonadota</taxon>
        <taxon>Gammaproteobacteria</taxon>
        <taxon>Alteromonadales</taxon>
        <taxon>Pseudoalteromonadaceae</taxon>
        <taxon>Pseudoalteromonas</taxon>
    </lineage>
</organism>
<gene>
    <name evidence="1" type="ORF">PAGA_b0154</name>
</gene>
<proteinExistence type="predicted"/>
<dbReference type="Proteomes" id="UP000217277">
    <property type="component" value="Chromosome II"/>
</dbReference>
<evidence type="ECO:0000313" key="2">
    <source>
        <dbReference type="Proteomes" id="UP000217277"/>
    </source>
</evidence>
<sequence>MWYWALLIPLLGFCELATLMLHSYLFNLQEQADKLKNL</sequence>
<dbReference type="EMBL" id="CP011012">
    <property type="protein sequence ID" value="ATC84117.1"/>
    <property type="molecule type" value="Genomic_DNA"/>
</dbReference>
<accession>A0ACA8E0T0</accession>